<dbReference type="GO" id="GO:0006935">
    <property type="term" value="P:chemotaxis"/>
    <property type="evidence" value="ECO:0007669"/>
    <property type="project" value="UniProtKB-KW"/>
</dbReference>
<dbReference type="Pfam" id="PF02743">
    <property type="entry name" value="dCache_1"/>
    <property type="match status" value="1"/>
</dbReference>
<dbReference type="Proteomes" id="UP000002730">
    <property type="component" value="Chromosome"/>
</dbReference>
<keyword evidence="4 10" id="KW-0812">Transmembrane</keyword>
<organism evidence="13 14">
    <name type="scientific">Clostridium cellulovorans (strain ATCC 35296 / DSM 3052 / OCM 3 / 743B)</name>
    <dbReference type="NCBI Taxonomy" id="573061"/>
    <lineage>
        <taxon>Bacteria</taxon>
        <taxon>Bacillati</taxon>
        <taxon>Bacillota</taxon>
        <taxon>Clostridia</taxon>
        <taxon>Eubacteriales</taxon>
        <taxon>Clostridiaceae</taxon>
        <taxon>Clostridium</taxon>
    </lineage>
</organism>
<keyword evidence="3" id="KW-0145">Chemotaxis</keyword>
<dbReference type="AlphaFoldDB" id="D9SL87"/>
<evidence type="ECO:0000313" key="13">
    <source>
        <dbReference type="EMBL" id="ADL51603.1"/>
    </source>
</evidence>
<dbReference type="SUPFAM" id="SSF58104">
    <property type="entry name" value="Methyl-accepting chemotaxis protein (MCP) signaling domain"/>
    <property type="match status" value="1"/>
</dbReference>
<evidence type="ECO:0000256" key="6">
    <source>
        <dbReference type="ARBA" id="ARBA00023136"/>
    </source>
</evidence>
<protein>
    <submittedName>
        <fullName evidence="13">Methyl-accepting chemotaxis sensory transducer with Cache sensor</fullName>
    </submittedName>
</protein>
<dbReference type="Gene3D" id="3.30.450.20">
    <property type="entry name" value="PAS domain"/>
    <property type="match status" value="1"/>
</dbReference>
<proteinExistence type="inferred from homology"/>
<evidence type="ECO:0000259" key="11">
    <source>
        <dbReference type="PROSITE" id="PS50111"/>
    </source>
</evidence>
<accession>D9SL87</accession>
<feature type="domain" description="HAMP" evidence="12">
    <location>
        <begin position="333"/>
        <end position="375"/>
    </location>
</feature>
<evidence type="ECO:0000256" key="2">
    <source>
        <dbReference type="ARBA" id="ARBA00022475"/>
    </source>
</evidence>
<dbReference type="SMART" id="SM00283">
    <property type="entry name" value="MA"/>
    <property type="match status" value="1"/>
</dbReference>
<dbReference type="STRING" id="573061.Clocel_1859"/>
<evidence type="ECO:0000256" key="10">
    <source>
        <dbReference type="SAM" id="Phobius"/>
    </source>
</evidence>
<evidence type="ECO:0000313" key="14">
    <source>
        <dbReference type="Proteomes" id="UP000002730"/>
    </source>
</evidence>
<dbReference type="PROSITE" id="PS50885">
    <property type="entry name" value="HAMP"/>
    <property type="match status" value="1"/>
</dbReference>
<keyword evidence="5 10" id="KW-1133">Transmembrane helix</keyword>
<dbReference type="GO" id="GO:0007165">
    <property type="term" value="P:signal transduction"/>
    <property type="evidence" value="ECO:0007669"/>
    <property type="project" value="UniProtKB-KW"/>
</dbReference>
<feature type="transmembrane region" description="Helical" evidence="10">
    <location>
        <begin position="21"/>
        <end position="47"/>
    </location>
</feature>
<dbReference type="PROSITE" id="PS50111">
    <property type="entry name" value="CHEMOTAXIS_TRANSDUC_2"/>
    <property type="match status" value="1"/>
</dbReference>
<dbReference type="Pfam" id="PF00015">
    <property type="entry name" value="MCPsignal"/>
    <property type="match status" value="1"/>
</dbReference>
<dbReference type="InterPro" id="IPR033479">
    <property type="entry name" value="dCache_1"/>
</dbReference>
<dbReference type="HOGENOM" id="CLU_000445_107_19_9"/>
<feature type="transmembrane region" description="Helical" evidence="10">
    <location>
        <begin position="296"/>
        <end position="318"/>
    </location>
</feature>
<name>D9SL87_CLOC7</name>
<dbReference type="InterPro" id="IPR029151">
    <property type="entry name" value="Sensor-like_sf"/>
</dbReference>
<sequence>MKKKSNETKKSKRKGRVRSIKVRLTAYFGLLSAVGSIIIIIISLALFSNSIENNSKKLLTDLAIQTTETIEEKINGQLNSLEVLANNPSFKDMDVSKNEKLSILQKEVDRTGVIKIGIADLNGNITYNDRITKNISDTEYFKTAVVGKAVVSEPIIDTAVRNSEINYAVPIRNKDNKVSGVLVAMRNGNDLSNITDNLIIANGGSAFIINKQGTLIAHENKNLVFDRINLLEDKSINKVGDLGIVAKDMLNNIAGTDKYKNNGVQYMIAYSSINNTGWSLGITMSRNEVLKEALNISSLLIVIAIIILAISSIAILLISRRFSKIIYSNVSYVQEIEQGDLTIDINKKLLSRDDELGDMCRSLSNMQGSLLNIINLIRENSNKIDASSINLFKLSNEVSFESSTVITSIESVSEIVDDQNNLLKDIVSILNVFNEEFKRMIESIEKIDTSAKYIKDLADDSGNDMGNVVSSLDITTIEFNKLVSKIVEVNENVESISQIAKLIDELSKQINLLSLNASIEAARAGVHGRGFDVVAKEIRKLADVSNDSAGNINNIINKIVNDTKAMVSTTKEVSDELDVQKDNIHLALKSFVTIIKSVDTIHPQIEKTIEVLEAVESEKEQILEKIFRTTDLSEEILMKTINIKTSSDNVNMASKKVDSSSNDLTSLTNEMREIVNYFDVK</sequence>
<evidence type="ECO:0000256" key="3">
    <source>
        <dbReference type="ARBA" id="ARBA00022500"/>
    </source>
</evidence>
<evidence type="ECO:0000256" key="9">
    <source>
        <dbReference type="PROSITE-ProRule" id="PRU00284"/>
    </source>
</evidence>
<evidence type="ECO:0000259" key="12">
    <source>
        <dbReference type="PROSITE" id="PS50885"/>
    </source>
</evidence>
<dbReference type="SUPFAM" id="SSF103190">
    <property type="entry name" value="Sensory domain-like"/>
    <property type="match status" value="1"/>
</dbReference>
<evidence type="ECO:0000256" key="8">
    <source>
        <dbReference type="ARBA" id="ARBA00029447"/>
    </source>
</evidence>
<dbReference type="Gene3D" id="1.10.8.500">
    <property type="entry name" value="HAMP domain in histidine kinase"/>
    <property type="match status" value="1"/>
</dbReference>
<dbReference type="CDD" id="cd12914">
    <property type="entry name" value="PDC1_DGC_like"/>
    <property type="match status" value="1"/>
</dbReference>
<evidence type="ECO:0000256" key="1">
    <source>
        <dbReference type="ARBA" id="ARBA00004651"/>
    </source>
</evidence>
<dbReference type="OrthoDB" id="597657at2"/>
<gene>
    <name evidence="13" type="ordered locus">Clocel_1859</name>
</gene>
<dbReference type="PANTHER" id="PTHR32089:SF112">
    <property type="entry name" value="LYSOZYME-LIKE PROTEIN-RELATED"/>
    <property type="match status" value="1"/>
</dbReference>
<keyword evidence="14" id="KW-1185">Reference proteome</keyword>
<dbReference type="InterPro" id="IPR004089">
    <property type="entry name" value="MCPsignal_dom"/>
</dbReference>
<dbReference type="eggNOG" id="COG0840">
    <property type="taxonomic scope" value="Bacteria"/>
</dbReference>
<comment type="subcellular location">
    <subcellularLocation>
        <location evidence="1">Cell membrane</location>
        <topology evidence="1">Multi-pass membrane protein</topology>
    </subcellularLocation>
</comment>
<dbReference type="EMBL" id="CP002160">
    <property type="protein sequence ID" value="ADL51603.1"/>
    <property type="molecule type" value="Genomic_DNA"/>
</dbReference>
<dbReference type="RefSeq" id="WP_013291700.1">
    <property type="nucleotide sequence ID" value="NC_014393.1"/>
</dbReference>
<dbReference type="KEGG" id="ccb:Clocel_1859"/>
<dbReference type="CDD" id="cd12912">
    <property type="entry name" value="PDC2_MCP_like"/>
    <property type="match status" value="1"/>
</dbReference>
<keyword evidence="6 10" id="KW-0472">Membrane</keyword>
<dbReference type="GO" id="GO:0005886">
    <property type="term" value="C:plasma membrane"/>
    <property type="evidence" value="ECO:0007669"/>
    <property type="project" value="UniProtKB-SubCell"/>
</dbReference>
<comment type="similarity">
    <text evidence="8">Belongs to the methyl-accepting chemotaxis (MCP) protein family.</text>
</comment>
<evidence type="ECO:0000256" key="5">
    <source>
        <dbReference type="ARBA" id="ARBA00022989"/>
    </source>
</evidence>
<keyword evidence="2" id="KW-1003">Cell membrane</keyword>
<dbReference type="Gene3D" id="1.10.287.950">
    <property type="entry name" value="Methyl-accepting chemotaxis protein"/>
    <property type="match status" value="1"/>
</dbReference>
<evidence type="ECO:0000256" key="7">
    <source>
        <dbReference type="ARBA" id="ARBA00023224"/>
    </source>
</evidence>
<evidence type="ECO:0000256" key="4">
    <source>
        <dbReference type="ARBA" id="ARBA00022692"/>
    </source>
</evidence>
<feature type="domain" description="Methyl-accepting transducer" evidence="11">
    <location>
        <begin position="394"/>
        <end position="633"/>
    </location>
</feature>
<reference evidence="13 14" key="1">
    <citation type="submission" date="2010-08" db="EMBL/GenBank/DDBJ databases">
        <title>Complete sequence of Clostridium cellulovorans 743B.</title>
        <authorList>
            <consortium name="US DOE Joint Genome Institute"/>
            <person name="Lucas S."/>
            <person name="Copeland A."/>
            <person name="Lapidus A."/>
            <person name="Cheng J.-F."/>
            <person name="Bruce D."/>
            <person name="Goodwin L."/>
            <person name="Pitluck S."/>
            <person name="Chertkov O."/>
            <person name="Detter J.C."/>
            <person name="Han C."/>
            <person name="Tapia R."/>
            <person name="Land M."/>
            <person name="Hauser L."/>
            <person name="Chang Y.-J."/>
            <person name="Jeffries C."/>
            <person name="Kyrpides N."/>
            <person name="Ivanova N."/>
            <person name="Mikhailova N."/>
            <person name="Hemme C.L."/>
            <person name="Woyke T."/>
        </authorList>
    </citation>
    <scope>NUCLEOTIDE SEQUENCE [LARGE SCALE GENOMIC DNA]</scope>
    <source>
        <strain evidence="14">ATCC 35296 / DSM 3052 / OCM 3 / 743B</strain>
    </source>
</reference>
<keyword evidence="7 9" id="KW-0807">Transducer</keyword>
<dbReference type="InterPro" id="IPR003660">
    <property type="entry name" value="HAMP_dom"/>
</dbReference>
<dbReference type="PANTHER" id="PTHR32089">
    <property type="entry name" value="METHYL-ACCEPTING CHEMOTAXIS PROTEIN MCPB"/>
    <property type="match status" value="1"/>
</dbReference>